<dbReference type="InterPro" id="IPR005128">
    <property type="entry name" value="Acetolactate_a_deCO2ase"/>
</dbReference>
<evidence type="ECO:0000313" key="3">
    <source>
        <dbReference type="EMBL" id="SHJ99075.1"/>
    </source>
</evidence>
<dbReference type="GO" id="GO:0047605">
    <property type="term" value="F:acetolactate decarboxylase activity"/>
    <property type="evidence" value="ECO:0007669"/>
    <property type="project" value="InterPro"/>
</dbReference>
<organism evidence="3 4">
    <name type="scientific">Pseudozobellia thermophila</name>
    <dbReference type="NCBI Taxonomy" id="192903"/>
    <lineage>
        <taxon>Bacteria</taxon>
        <taxon>Pseudomonadati</taxon>
        <taxon>Bacteroidota</taxon>
        <taxon>Flavobacteriia</taxon>
        <taxon>Flavobacteriales</taxon>
        <taxon>Flavobacteriaceae</taxon>
        <taxon>Pseudozobellia</taxon>
    </lineage>
</organism>
<protein>
    <submittedName>
        <fullName evidence="3">Acetolactate decarboxylase</fullName>
    </submittedName>
</protein>
<dbReference type="AlphaFoldDB" id="A0A1M6NTT6"/>
<dbReference type="EMBL" id="FQYU01000015">
    <property type="protein sequence ID" value="SHJ99075.1"/>
    <property type="molecule type" value="Genomic_DNA"/>
</dbReference>
<dbReference type="GO" id="GO:0045151">
    <property type="term" value="P:acetoin biosynthetic process"/>
    <property type="evidence" value="ECO:0007669"/>
    <property type="project" value="InterPro"/>
</dbReference>
<dbReference type="SUPFAM" id="SSF117856">
    <property type="entry name" value="AF0104/ALDC/Ptd012-like"/>
    <property type="match status" value="1"/>
</dbReference>
<evidence type="ECO:0000256" key="1">
    <source>
        <dbReference type="SAM" id="SignalP"/>
    </source>
</evidence>
<dbReference type="Gene3D" id="3.30.1330.80">
    <property type="entry name" value="Hypothetical protein, similar to alpha- acetolactate decarboxylase, domain 2"/>
    <property type="match status" value="1"/>
</dbReference>
<reference evidence="4" key="1">
    <citation type="submission" date="2016-11" db="EMBL/GenBank/DDBJ databases">
        <authorList>
            <person name="Varghese N."/>
            <person name="Submissions S."/>
        </authorList>
    </citation>
    <scope>NUCLEOTIDE SEQUENCE [LARGE SCALE GENOMIC DNA]</scope>
    <source>
        <strain evidence="4">DSM 19858</strain>
    </source>
</reference>
<dbReference type="UniPathway" id="UPA00626">
    <property type="reaction ID" value="UER00678"/>
</dbReference>
<proteinExistence type="predicted"/>
<evidence type="ECO:0000313" key="4">
    <source>
        <dbReference type="Proteomes" id="UP000184543"/>
    </source>
</evidence>
<accession>A0A1M6NTT6</accession>
<sequence length="438" mass="49155">MKKAIPILAIIVFTSQFLLGQTVPAVHSIGAMKDMGNTYDLKVWLDTLPQKSHVYGMGPYDRMKGEITVMDGKPFHASAFEEGKAVVGQSWDIRSPFFVYSQVPEWEVFDVDGPLNSVDEIQQKVAALATEKGYDLKDPFAFRLAGEFDQLTVHIVTPRNPEVEGYKPDVKSQKFISENEKGQLIGFYSEQHQGIFTGSKSFVHVHFLRDDQSFMGHLDQITSGDRSFKIYLPKKNNRVKTGMRVNDTDFSKGRIGHVQNIDLDDLVKFHGHLCDGLVVGYLALQEALNELYPDGRIDRTNTRIVSQPSPCLTDAAIYITGGRYQFNTFYVSKDIDGLFTVQRIDTKEAVSVRMNKGVKPEEIDKLGALAVKGELPACDLDKLKKMEDDFTETLLSTDPSDNFTVTEATDFKWKPVLKNDFIKSDILNKNAPTCGEGK</sequence>
<dbReference type="Gene3D" id="3.30.1330.130">
    <property type="match status" value="1"/>
</dbReference>
<gene>
    <name evidence="3" type="ORF">SAMN04488513_11543</name>
</gene>
<dbReference type="STRING" id="192903.SAMN04488513_11543"/>
<dbReference type="Proteomes" id="UP000184543">
    <property type="component" value="Unassembled WGS sequence"/>
</dbReference>
<dbReference type="Pfam" id="PF02663">
    <property type="entry name" value="FmdE"/>
    <property type="match status" value="1"/>
</dbReference>
<feature type="signal peptide" evidence="1">
    <location>
        <begin position="1"/>
        <end position="20"/>
    </location>
</feature>
<name>A0A1M6NTT6_9FLAO</name>
<keyword evidence="4" id="KW-1185">Reference proteome</keyword>
<keyword evidence="1" id="KW-0732">Signal</keyword>
<feature type="domain" description="Formylmethanofuran dehydrogenase subunit E" evidence="2">
    <location>
        <begin position="269"/>
        <end position="403"/>
    </location>
</feature>
<dbReference type="Pfam" id="PF03306">
    <property type="entry name" value="AAL_decarboxy"/>
    <property type="match status" value="1"/>
</dbReference>
<evidence type="ECO:0000259" key="2">
    <source>
        <dbReference type="Pfam" id="PF02663"/>
    </source>
</evidence>
<dbReference type="SUPFAM" id="SSF143555">
    <property type="entry name" value="FwdE-like"/>
    <property type="match status" value="1"/>
</dbReference>
<dbReference type="RefSeq" id="WP_072995688.1">
    <property type="nucleotide sequence ID" value="NZ_FQYU01000015.1"/>
</dbReference>
<dbReference type="OrthoDB" id="824310at2"/>
<feature type="chain" id="PRO_5012455051" evidence="1">
    <location>
        <begin position="21"/>
        <end position="438"/>
    </location>
</feature>
<dbReference type="InterPro" id="IPR003814">
    <property type="entry name" value="FmdEsu_dom"/>
</dbReference>